<dbReference type="Proteomes" id="UP000198856">
    <property type="component" value="Unassembled WGS sequence"/>
</dbReference>
<proteinExistence type="predicted"/>
<feature type="domain" description="Transposase IS4-like" evidence="1">
    <location>
        <begin position="336"/>
        <end position="485"/>
    </location>
</feature>
<protein>
    <submittedName>
        <fullName evidence="2">IS4 transposase</fullName>
    </submittedName>
</protein>
<sequence length="539" mass="60482">MSQKTSEFEPAIRRLERQAAELIHKDTDLLAVVSEFAFSDTPVSGPAENEWEAQYGYRPMVRAFYCKELAGYTTTELYEYLADAEHARMLGFNPDRFAPGKTAPGRTTLGRAWRDRFSDRLKSFITQSAERILAVAHDMGNPLGMRALEPTDKSDCSNRSEQRYITEKAKDVTNALCQIVFPAIDLDRPDDGTQYADTAFLDLQSYLGLTGTAANQGSQMFDEETTRDGGGPAGDTHLQYIKQLDAIEIASMVNGAIGSMMWAAEQYYSIDRHADVAIDITYVAYYGDRDEFQMSTGAPPSKSYSWCYKMATISVVGEEVKFTLGMRPLRGYIPRSVLVEQLIEIASDHVSLGTVYADAEFDGIGVIEALEEENLSYLIRKSSDDRVDRFVADMEQDVAVKQSHEMDKKIGGETVTVTPTLVGVPSTRKEDTTVVFVTNLTVSDGTKAARGRTRRVVGRYARRWGIENSYKSIKDFLAWTTSRNTAVRVFYFGFAVILYDMWLVVDLLVQTSLNVEQRLKPRVPARTFLNIVRKEMPVT</sequence>
<accession>A0A1G8Z7T4</accession>
<reference evidence="2 3" key="1">
    <citation type="submission" date="2016-10" db="EMBL/GenBank/DDBJ databases">
        <authorList>
            <person name="de Groot N.N."/>
        </authorList>
    </citation>
    <scope>NUCLEOTIDE SEQUENCE [LARGE SCALE GENOMIC DNA]</scope>
    <source>
        <strain evidence="2 3">IBRC-M10015</strain>
    </source>
</reference>
<evidence type="ECO:0000313" key="3">
    <source>
        <dbReference type="Proteomes" id="UP000198856"/>
    </source>
</evidence>
<dbReference type="Pfam" id="PF01609">
    <property type="entry name" value="DDE_Tnp_1"/>
    <property type="match status" value="1"/>
</dbReference>
<keyword evidence="3" id="KW-1185">Reference proteome</keyword>
<dbReference type="GO" id="GO:0004803">
    <property type="term" value="F:transposase activity"/>
    <property type="evidence" value="ECO:0007669"/>
    <property type="project" value="InterPro"/>
</dbReference>
<organism evidence="2 3">
    <name type="scientific">Halovenus aranensis</name>
    <dbReference type="NCBI Taxonomy" id="890420"/>
    <lineage>
        <taxon>Archaea</taxon>
        <taxon>Methanobacteriati</taxon>
        <taxon>Methanobacteriota</taxon>
        <taxon>Stenosarchaea group</taxon>
        <taxon>Halobacteria</taxon>
        <taxon>Halobacteriales</taxon>
        <taxon>Haloarculaceae</taxon>
        <taxon>Halovenus</taxon>
    </lineage>
</organism>
<dbReference type="GO" id="GO:0003677">
    <property type="term" value="F:DNA binding"/>
    <property type="evidence" value="ECO:0007669"/>
    <property type="project" value="InterPro"/>
</dbReference>
<dbReference type="OrthoDB" id="251751at2157"/>
<dbReference type="RefSeq" id="WP_092704558.1">
    <property type="nucleotide sequence ID" value="NZ_FNFC01000019.1"/>
</dbReference>
<dbReference type="SUPFAM" id="SSF53098">
    <property type="entry name" value="Ribonuclease H-like"/>
    <property type="match status" value="1"/>
</dbReference>
<evidence type="ECO:0000259" key="1">
    <source>
        <dbReference type="Pfam" id="PF01609"/>
    </source>
</evidence>
<dbReference type="InterPro" id="IPR012337">
    <property type="entry name" value="RNaseH-like_sf"/>
</dbReference>
<dbReference type="GO" id="GO:0006313">
    <property type="term" value="P:DNA transposition"/>
    <property type="evidence" value="ECO:0007669"/>
    <property type="project" value="InterPro"/>
</dbReference>
<dbReference type="AlphaFoldDB" id="A0A1G8Z7T4"/>
<dbReference type="InterPro" id="IPR002559">
    <property type="entry name" value="Transposase_11"/>
</dbReference>
<evidence type="ECO:0000313" key="2">
    <source>
        <dbReference type="EMBL" id="SDK11118.1"/>
    </source>
</evidence>
<dbReference type="EMBL" id="FNFC01000019">
    <property type="protein sequence ID" value="SDK11118.1"/>
    <property type="molecule type" value="Genomic_DNA"/>
</dbReference>
<name>A0A1G8Z7T4_9EURY</name>
<gene>
    <name evidence="2" type="ORF">SAMN05216226_1192</name>
</gene>